<keyword evidence="6" id="KW-1185">Reference proteome</keyword>
<evidence type="ECO:0000259" key="4">
    <source>
        <dbReference type="Pfam" id="PF14689"/>
    </source>
</evidence>
<evidence type="ECO:0000256" key="3">
    <source>
        <dbReference type="ARBA" id="ARBA00022777"/>
    </source>
</evidence>
<sequence length="154" mass="17284">MYTAKMLELLSIQRHDFLNHLQIISGLLQLKKEPEAREYIRTAATAIISLSKVVHLEVHEVAAVLLIAHKQAENYNVDIKFDVQNNLRGCVVPGDRIAIVVEDILNNMIAGLNAPEITNREILVSITGTSGDDEWQIGFSSEVSRLNLYITNYN</sequence>
<gene>
    <name evidence="5" type="ORF">SPSYN_01754</name>
</gene>
<comment type="caution">
    <text evidence="5">The sequence shown here is derived from an EMBL/GenBank/DDBJ whole genome shotgun (WGS) entry which is preliminary data.</text>
</comment>
<dbReference type="Proteomes" id="UP000798488">
    <property type="component" value="Unassembled WGS sequence"/>
</dbReference>
<accession>A0A9D2WRK1</accession>
<dbReference type="Pfam" id="PF14689">
    <property type="entry name" value="SPOB_a"/>
    <property type="match status" value="1"/>
</dbReference>
<evidence type="ECO:0000256" key="2">
    <source>
        <dbReference type="ARBA" id="ARBA00022679"/>
    </source>
</evidence>
<dbReference type="AlphaFoldDB" id="A0A9D2WRK1"/>
<dbReference type="InterPro" id="IPR039506">
    <property type="entry name" value="SPOB_a"/>
</dbReference>
<dbReference type="Gene3D" id="1.10.287.130">
    <property type="match status" value="1"/>
</dbReference>
<dbReference type="OrthoDB" id="1634477at2"/>
<proteinExistence type="predicted"/>
<protein>
    <recommendedName>
        <fullName evidence="4">SpoOB alpha-helical domain-containing protein</fullName>
    </recommendedName>
</protein>
<dbReference type="RefSeq" id="WP_161822052.1">
    <property type="nucleotide sequence ID" value="NZ_LSRS01000003.1"/>
</dbReference>
<keyword evidence="3" id="KW-0418">Kinase</keyword>
<dbReference type="EMBL" id="LSRS01000003">
    <property type="protein sequence ID" value="KAF1085611.1"/>
    <property type="molecule type" value="Genomic_DNA"/>
</dbReference>
<evidence type="ECO:0000313" key="5">
    <source>
        <dbReference type="EMBL" id="KAF1085611.1"/>
    </source>
</evidence>
<keyword evidence="1" id="KW-0597">Phosphoprotein</keyword>
<organism evidence="5 6">
    <name type="scientific">Sporotomaculum syntrophicum</name>
    <dbReference type="NCBI Taxonomy" id="182264"/>
    <lineage>
        <taxon>Bacteria</taxon>
        <taxon>Bacillati</taxon>
        <taxon>Bacillota</taxon>
        <taxon>Clostridia</taxon>
        <taxon>Eubacteriales</taxon>
        <taxon>Desulfallaceae</taxon>
        <taxon>Sporotomaculum</taxon>
    </lineage>
</organism>
<dbReference type="InterPro" id="IPR016120">
    <property type="entry name" value="Sig_transdc_His_kin_SpoOB"/>
</dbReference>
<keyword evidence="2" id="KW-0808">Transferase</keyword>
<name>A0A9D2WRK1_9FIRM</name>
<dbReference type="GO" id="GO:0000155">
    <property type="term" value="F:phosphorelay sensor kinase activity"/>
    <property type="evidence" value="ECO:0007669"/>
    <property type="project" value="InterPro"/>
</dbReference>
<dbReference type="SUPFAM" id="SSF55890">
    <property type="entry name" value="Sporulation response regulatory protein Spo0B"/>
    <property type="match status" value="1"/>
</dbReference>
<evidence type="ECO:0000256" key="1">
    <source>
        <dbReference type="ARBA" id="ARBA00022553"/>
    </source>
</evidence>
<reference evidence="5" key="1">
    <citation type="submission" date="2016-02" db="EMBL/GenBank/DDBJ databases">
        <title>Draft Genome Sequence of Sporotomaculum syntrophicum Strain FB, a Syntrophic Benzoate Degrader.</title>
        <authorList>
            <person name="Nobu M.K."/>
            <person name="Narihiro T."/>
            <person name="Qiu Y.-L."/>
            <person name="Ohashi A."/>
            <person name="Liu W.-T."/>
            <person name="Yuji S."/>
        </authorList>
    </citation>
    <scope>NUCLEOTIDE SEQUENCE</scope>
    <source>
        <strain evidence="5">FB</strain>
    </source>
</reference>
<evidence type="ECO:0000313" key="6">
    <source>
        <dbReference type="Proteomes" id="UP000798488"/>
    </source>
</evidence>
<feature type="domain" description="SpoOB alpha-helical" evidence="4">
    <location>
        <begin position="2"/>
        <end position="54"/>
    </location>
</feature>